<feature type="repeat" description="ANK" evidence="2">
    <location>
        <begin position="960"/>
        <end position="992"/>
    </location>
</feature>
<dbReference type="PROSITE" id="PS50837">
    <property type="entry name" value="NACHT"/>
    <property type="match status" value="1"/>
</dbReference>
<dbReference type="Pfam" id="PF24883">
    <property type="entry name" value="NPHP3_N"/>
    <property type="match status" value="1"/>
</dbReference>
<keyword evidence="1" id="KW-0677">Repeat</keyword>
<dbReference type="SUPFAM" id="SSF52540">
    <property type="entry name" value="P-loop containing nucleoside triphosphate hydrolases"/>
    <property type="match status" value="1"/>
</dbReference>
<dbReference type="InterPro" id="IPR007111">
    <property type="entry name" value="NACHT_NTPase"/>
</dbReference>
<dbReference type="PROSITE" id="PS50088">
    <property type="entry name" value="ANK_REPEAT"/>
    <property type="match status" value="2"/>
</dbReference>
<dbReference type="EMBL" id="JAJTJA010000005">
    <property type="protein sequence ID" value="KAH8698697.1"/>
    <property type="molecule type" value="Genomic_DNA"/>
</dbReference>
<dbReference type="InterPro" id="IPR036770">
    <property type="entry name" value="Ankyrin_rpt-contain_sf"/>
</dbReference>
<reference evidence="5" key="1">
    <citation type="submission" date="2021-12" db="EMBL/GenBank/DDBJ databases">
        <title>Convergent genome expansion in fungi linked to evolution of root-endophyte symbiosis.</title>
        <authorList>
            <consortium name="DOE Joint Genome Institute"/>
            <person name="Ke Y.-H."/>
            <person name="Bonito G."/>
            <person name="Liao H.-L."/>
            <person name="Looney B."/>
            <person name="Rojas-Flechas A."/>
            <person name="Nash J."/>
            <person name="Hameed K."/>
            <person name="Schadt C."/>
            <person name="Martin F."/>
            <person name="Crous P.W."/>
            <person name="Miettinen O."/>
            <person name="Magnuson J.K."/>
            <person name="Labbe J."/>
            <person name="Jacobson D."/>
            <person name="Doktycz M.J."/>
            <person name="Veneault-Fourrey C."/>
            <person name="Kuo A."/>
            <person name="Mondo S."/>
            <person name="Calhoun S."/>
            <person name="Riley R."/>
            <person name="Ohm R."/>
            <person name="LaButti K."/>
            <person name="Andreopoulos B."/>
            <person name="Pangilinan J."/>
            <person name="Nolan M."/>
            <person name="Tritt A."/>
            <person name="Clum A."/>
            <person name="Lipzen A."/>
            <person name="Daum C."/>
            <person name="Barry K."/>
            <person name="Grigoriev I.V."/>
            <person name="Vilgalys R."/>
        </authorList>
    </citation>
    <scope>NUCLEOTIDE SEQUENCE</scope>
    <source>
        <strain evidence="5">PMI_201</strain>
    </source>
</reference>
<evidence type="ECO:0000256" key="2">
    <source>
        <dbReference type="PROSITE-ProRule" id="PRU00023"/>
    </source>
</evidence>
<evidence type="ECO:0000256" key="3">
    <source>
        <dbReference type="SAM" id="MobiDB-lite"/>
    </source>
</evidence>
<feature type="repeat" description="ANK" evidence="2">
    <location>
        <begin position="926"/>
        <end position="959"/>
    </location>
</feature>
<dbReference type="Pfam" id="PF00023">
    <property type="entry name" value="Ank"/>
    <property type="match status" value="1"/>
</dbReference>
<dbReference type="InterPro" id="IPR027417">
    <property type="entry name" value="P-loop_NTPase"/>
</dbReference>
<feature type="region of interest" description="Disordered" evidence="3">
    <location>
        <begin position="1"/>
        <end position="45"/>
    </location>
</feature>
<dbReference type="Proteomes" id="UP001201262">
    <property type="component" value="Unassembled WGS sequence"/>
</dbReference>
<organism evidence="5 6">
    <name type="scientific">Talaromyces proteolyticus</name>
    <dbReference type="NCBI Taxonomy" id="1131652"/>
    <lineage>
        <taxon>Eukaryota</taxon>
        <taxon>Fungi</taxon>
        <taxon>Dikarya</taxon>
        <taxon>Ascomycota</taxon>
        <taxon>Pezizomycotina</taxon>
        <taxon>Eurotiomycetes</taxon>
        <taxon>Eurotiomycetidae</taxon>
        <taxon>Eurotiales</taxon>
        <taxon>Trichocomaceae</taxon>
        <taxon>Talaromyces</taxon>
        <taxon>Talaromyces sect. Bacilispori</taxon>
    </lineage>
</organism>
<sequence>METVLQRSHMRSHSTVIQLNATPAPKKHDYTGIDPKKPKARDRDLDSLSESELACIRSLYQSDYTQHKARNPKRVTGTCEWFLEHPKYTHWVENKNSDLLWVSADAGCGKSVLASFLIDHLSSGIKKEDTTLCYFFFKDDNSEQRTSAAAFSALLHQIIADDLGLLTHVLPQYQLKAQQFSREFMSLWSVLNVITSDSTRGRSVVCILDGLDECEEQDRIQLIKELSKPYTTWPNEPTESKYSLKFLITSRPGMKLEDILFDLPNIRLRAEDETLAISRDVELVVRETILQIGRRRSIPQAQQEELMKQILAKSDRTFLWVNLVLQRIETSGRFTRQALKELVETSPPDLDGVYEKILRESTNDQYTRKLLKIVVGAFRPLSLTEVNTALCIDPRNTTESDMDLEPRIEATIQVLCGVFLRINDFTLYLAHQTAREFLLRPSRASSPEQQIPGIWKHSFEPDEVHYHLAKVCNYYLHFDEFEKTPFIGDHNIGDAFKKKAADDYANKFSFLYYATRYWADHFRKTSISEDAANLEAFLWLYDINSNRFKTWYTMFWVQVYEYSFGTVQTMPIVVASYFGHTAVVRNMIKKGSSRMSFLKGLFAKPDEMLINQTDNEQMSALTEASRHGHLDVVKLLLKQPGIDVNHRDKMRKTPFLRACEVGNLDIVKLFLARRDVDINACDDRCQSCLSWACGSGNVDIVRLLLSRPGIDINRKNVHEGNAMNFAVGSGSLEIVEILLNLKDPPLEINYNHPTESPITLAAKLGHTRIFDRLARNAEASIGGFNIQAAMYAAISEGREAIFKALLKRDPKLLHSKDSDGFTPFATACKEGRPNIARLLLAEPNVEINSIDSYNAMPIHWAINSRGGTPEIISMLLERDNIILNHKDNNGETPLVAASGGHPDIVKLLLSCKRHRHQIDINSSNRVGFTSLACAAERGQPEVMSMLLAEEGIDLNVQDQWGKTALIWAAYMGQLKCVELLLQAGADYQIVDRDRKTALQGAIARDQKYVITCIVKWELRQGGYDVDNLSAEQTSQLRSVFEGLSAQAMENIGLKEFLRELNLFI</sequence>
<dbReference type="InterPro" id="IPR056884">
    <property type="entry name" value="NPHP3-like_N"/>
</dbReference>
<accession>A0AAD4PWY2</accession>
<dbReference type="SUPFAM" id="SSF48403">
    <property type="entry name" value="Ankyrin repeat"/>
    <property type="match status" value="2"/>
</dbReference>
<dbReference type="PANTHER" id="PTHR10039:SF14">
    <property type="entry name" value="NACHT DOMAIN-CONTAINING PROTEIN"/>
    <property type="match status" value="1"/>
</dbReference>
<dbReference type="Gene3D" id="3.40.50.300">
    <property type="entry name" value="P-loop containing nucleotide triphosphate hydrolases"/>
    <property type="match status" value="1"/>
</dbReference>
<dbReference type="AlphaFoldDB" id="A0AAD4PWY2"/>
<evidence type="ECO:0000313" key="6">
    <source>
        <dbReference type="Proteomes" id="UP001201262"/>
    </source>
</evidence>
<dbReference type="Pfam" id="PF22939">
    <property type="entry name" value="WHD_GPIID"/>
    <property type="match status" value="1"/>
</dbReference>
<keyword evidence="6" id="KW-1185">Reference proteome</keyword>
<proteinExistence type="predicted"/>
<comment type="caution">
    <text evidence="5">The sequence shown here is derived from an EMBL/GenBank/DDBJ whole genome shotgun (WGS) entry which is preliminary data.</text>
</comment>
<keyword evidence="2" id="KW-0040">ANK repeat</keyword>
<protein>
    <submittedName>
        <fullName evidence="5">Ankyrin repeat-containing domain protein</fullName>
    </submittedName>
</protein>
<feature type="domain" description="NACHT" evidence="4">
    <location>
        <begin position="98"/>
        <end position="258"/>
    </location>
</feature>
<dbReference type="InterPro" id="IPR002110">
    <property type="entry name" value="Ankyrin_rpt"/>
</dbReference>
<dbReference type="Pfam" id="PF12796">
    <property type="entry name" value="Ank_2"/>
    <property type="match status" value="3"/>
</dbReference>
<evidence type="ECO:0000313" key="5">
    <source>
        <dbReference type="EMBL" id="KAH8698697.1"/>
    </source>
</evidence>
<dbReference type="RefSeq" id="XP_046073161.1">
    <property type="nucleotide sequence ID" value="XM_046220259.1"/>
</dbReference>
<dbReference type="Gene3D" id="1.25.40.20">
    <property type="entry name" value="Ankyrin repeat-containing domain"/>
    <property type="match status" value="4"/>
</dbReference>
<dbReference type="GeneID" id="70250546"/>
<gene>
    <name evidence="5" type="ORF">BGW36DRAFT_426390</name>
</gene>
<feature type="compositionally biased region" description="Basic and acidic residues" evidence="3">
    <location>
        <begin position="26"/>
        <end position="45"/>
    </location>
</feature>
<name>A0AAD4PWY2_9EURO</name>
<evidence type="ECO:0000256" key="1">
    <source>
        <dbReference type="ARBA" id="ARBA00022737"/>
    </source>
</evidence>
<evidence type="ECO:0000259" key="4">
    <source>
        <dbReference type="PROSITE" id="PS50837"/>
    </source>
</evidence>
<dbReference type="PANTHER" id="PTHR10039">
    <property type="entry name" value="AMELOGENIN"/>
    <property type="match status" value="1"/>
</dbReference>
<dbReference type="SMART" id="SM00248">
    <property type="entry name" value="ANK"/>
    <property type="match status" value="11"/>
</dbReference>
<dbReference type="InterPro" id="IPR054471">
    <property type="entry name" value="GPIID_WHD"/>
</dbReference>
<dbReference type="PROSITE" id="PS50297">
    <property type="entry name" value="ANK_REP_REGION"/>
    <property type="match status" value="1"/>
</dbReference>